<name>A0A0C3BK71_PILCF</name>
<accession>A0A0C3BK71</accession>
<keyword evidence="2" id="KW-1185">Reference proteome</keyword>
<gene>
    <name evidence="1" type="ORF">PILCRDRAFT_825180</name>
</gene>
<reference evidence="2" key="2">
    <citation type="submission" date="2015-01" db="EMBL/GenBank/DDBJ databases">
        <title>Evolutionary Origins and Diversification of the Mycorrhizal Mutualists.</title>
        <authorList>
            <consortium name="DOE Joint Genome Institute"/>
            <consortium name="Mycorrhizal Genomics Consortium"/>
            <person name="Kohler A."/>
            <person name="Kuo A."/>
            <person name="Nagy L.G."/>
            <person name="Floudas D."/>
            <person name="Copeland A."/>
            <person name="Barry K.W."/>
            <person name="Cichocki N."/>
            <person name="Veneault-Fourrey C."/>
            <person name="LaButti K."/>
            <person name="Lindquist E.A."/>
            <person name="Lipzen A."/>
            <person name="Lundell T."/>
            <person name="Morin E."/>
            <person name="Murat C."/>
            <person name="Riley R."/>
            <person name="Ohm R."/>
            <person name="Sun H."/>
            <person name="Tunlid A."/>
            <person name="Henrissat B."/>
            <person name="Grigoriev I.V."/>
            <person name="Hibbett D.S."/>
            <person name="Martin F."/>
        </authorList>
    </citation>
    <scope>NUCLEOTIDE SEQUENCE [LARGE SCALE GENOMIC DNA]</scope>
    <source>
        <strain evidence="2">F 1598</strain>
    </source>
</reference>
<dbReference type="AlphaFoldDB" id="A0A0C3BK71"/>
<dbReference type="Gene3D" id="3.40.50.720">
    <property type="entry name" value="NAD(P)-binding Rossmann-like Domain"/>
    <property type="match status" value="1"/>
</dbReference>
<dbReference type="Proteomes" id="UP000054166">
    <property type="component" value="Unassembled WGS sequence"/>
</dbReference>
<organism evidence="1 2">
    <name type="scientific">Piloderma croceum (strain F 1598)</name>
    <dbReference type="NCBI Taxonomy" id="765440"/>
    <lineage>
        <taxon>Eukaryota</taxon>
        <taxon>Fungi</taxon>
        <taxon>Dikarya</taxon>
        <taxon>Basidiomycota</taxon>
        <taxon>Agaricomycotina</taxon>
        <taxon>Agaricomycetes</taxon>
        <taxon>Agaricomycetidae</taxon>
        <taxon>Atheliales</taxon>
        <taxon>Atheliaceae</taxon>
        <taxon>Piloderma</taxon>
    </lineage>
</organism>
<sequence length="63" mass="6956">MHPLLFSITQVKPIWADLDSGMDCLPDIANITTCIRLSLNKKGELLRAIAKDNTADFKITNGL</sequence>
<evidence type="ECO:0000313" key="2">
    <source>
        <dbReference type="Proteomes" id="UP000054166"/>
    </source>
</evidence>
<proteinExistence type="predicted"/>
<dbReference type="HOGENOM" id="CLU_2886645_0_0_1"/>
<dbReference type="EMBL" id="KN833022">
    <property type="protein sequence ID" value="KIM77742.1"/>
    <property type="molecule type" value="Genomic_DNA"/>
</dbReference>
<evidence type="ECO:0000313" key="1">
    <source>
        <dbReference type="EMBL" id="KIM77742.1"/>
    </source>
</evidence>
<dbReference type="InParanoid" id="A0A0C3BK71"/>
<dbReference type="OrthoDB" id="4251012at2759"/>
<dbReference type="STRING" id="765440.A0A0C3BK71"/>
<protein>
    <submittedName>
        <fullName evidence="1">Uncharacterized protein</fullName>
    </submittedName>
</protein>
<reference evidence="1 2" key="1">
    <citation type="submission" date="2014-04" db="EMBL/GenBank/DDBJ databases">
        <authorList>
            <consortium name="DOE Joint Genome Institute"/>
            <person name="Kuo A."/>
            <person name="Tarkka M."/>
            <person name="Buscot F."/>
            <person name="Kohler A."/>
            <person name="Nagy L.G."/>
            <person name="Floudas D."/>
            <person name="Copeland A."/>
            <person name="Barry K.W."/>
            <person name="Cichocki N."/>
            <person name="Veneault-Fourrey C."/>
            <person name="LaButti K."/>
            <person name="Lindquist E.A."/>
            <person name="Lipzen A."/>
            <person name="Lundell T."/>
            <person name="Morin E."/>
            <person name="Murat C."/>
            <person name="Sun H."/>
            <person name="Tunlid A."/>
            <person name="Henrissat B."/>
            <person name="Grigoriev I.V."/>
            <person name="Hibbett D.S."/>
            <person name="Martin F."/>
            <person name="Nordberg H.P."/>
            <person name="Cantor M.N."/>
            <person name="Hua S.X."/>
        </authorList>
    </citation>
    <scope>NUCLEOTIDE SEQUENCE [LARGE SCALE GENOMIC DNA]</scope>
    <source>
        <strain evidence="1 2">F 1598</strain>
    </source>
</reference>